<dbReference type="SUPFAM" id="SSF56112">
    <property type="entry name" value="Protein kinase-like (PK-like)"/>
    <property type="match status" value="1"/>
</dbReference>
<dbReference type="EC" id="2.7.11.1" evidence="1"/>
<evidence type="ECO:0000256" key="4">
    <source>
        <dbReference type="ARBA" id="ARBA00022741"/>
    </source>
</evidence>
<dbReference type="InterPro" id="IPR000719">
    <property type="entry name" value="Prot_kinase_dom"/>
</dbReference>
<comment type="catalytic activity">
    <reaction evidence="7">
        <text>L-threonyl-[protein] + ATP = O-phospho-L-threonyl-[protein] + ADP + H(+)</text>
        <dbReference type="Rhea" id="RHEA:46608"/>
        <dbReference type="Rhea" id="RHEA-COMP:11060"/>
        <dbReference type="Rhea" id="RHEA-COMP:11605"/>
        <dbReference type="ChEBI" id="CHEBI:15378"/>
        <dbReference type="ChEBI" id="CHEBI:30013"/>
        <dbReference type="ChEBI" id="CHEBI:30616"/>
        <dbReference type="ChEBI" id="CHEBI:61977"/>
        <dbReference type="ChEBI" id="CHEBI:456216"/>
        <dbReference type="EC" id="2.7.11.1"/>
    </reaction>
</comment>
<dbReference type="AlphaFoldDB" id="A0A8H6U7H3"/>
<keyword evidence="3" id="KW-0808">Transferase</keyword>
<dbReference type="Gene3D" id="3.30.200.20">
    <property type="entry name" value="Phosphorylase Kinase, domain 1"/>
    <property type="match status" value="1"/>
</dbReference>
<keyword evidence="6" id="KW-0067">ATP-binding</keyword>
<dbReference type="Proteomes" id="UP000639643">
    <property type="component" value="Unassembled WGS sequence"/>
</dbReference>
<dbReference type="GO" id="GO:0005737">
    <property type="term" value="C:cytoplasm"/>
    <property type="evidence" value="ECO:0007669"/>
    <property type="project" value="TreeGrafter"/>
</dbReference>
<dbReference type="Gene3D" id="1.10.510.10">
    <property type="entry name" value="Transferase(Phosphotransferase) domain 1"/>
    <property type="match status" value="1"/>
</dbReference>
<evidence type="ECO:0000256" key="8">
    <source>
        <dbReference type="ARBA" id="ARBA00048679"/>
    </source>
</evidence>
<evidence type="ECO:0000256" key="2">
    <source>
        <dbReference type="ARBA" id="ARBA00022527"/>
    </source>
</evidence>
<evidence type="ECO:0000256" key="1">
    <source>
        <dbReference type="ARBA" id="ARBA00012513"/>
    </source>
</evidence>
<accession>A0A8H6U7H3</accession>
<evidence type="ECO:0000313" key="10">
    <source>
        <dbReference type="EMBL" id="KAF6842745.1"/>
    </source>
</evidence>
<organism evidence="10 11">
    <name type="scientific">Colletotrichum musicola</name>
    <dbReference type="NCBI Taxonomy" id="2175873"/>
    <lineage>
        <taxon>Eukaryota</taxon>
        <taxon>Fungi</taxon>
        <taxon>Dikarya</taxon>
        <taxon>Ascomycota</taxon>
        <taxon>Pezizomycotina</taxon>
        <taxon>Sordariomycetes</taxon>
        <taxon>Hypocreomycetidae</taxon>
        <taxon>Glomerellales</taxon>
        <taxon>Glomerellaceae</taxon>
        <taxon>Colletotrichum</taxon>
        <taxon>Colletotrichum orchidearum species complex</taxon>
    </lineage>
</organism>
<dbReference type="PANTHER" id="PTHR47634:SF9">
    <property type="entry name" value="PROTEIN KINASE DOMAIN-CONTAINING PROTEIN-RELATED"/>
    <property type="match status" value="1"/>
</dbReference>
<evidence type="ECO:0000259" key="9">
    <source>
        <dbReference type="PROSITE" id="PS50011"/>
    </source>
</evidence>
<comment type="caution">
    <text evidence="10">The sequence shown here is derived from an EMBL/GenBank/DDBJ whole genome shotgun (WGS) entry which is preliminary data.</text>
</comment>
<comment type="catalytic activity">
    <reaction evidence="8">
        <text>L-seryl-[protein] + ATP = O-phospho-L-seryl-[protein] + ADP + H(+)</text>
        <dbReference type="Rhea" id="RHEA:17989"/>
        <dbReference type="Rhea" id="RHEA-COMP:9863"/>
        <dbReference type="Rhea" id="RHEA-COMP:11604"/>
        <dbReference type="ChEBI" id="CHEBI:15378"/>
        <dbReference type="ChEBI" id="CHEBI:29999"/>
        <dbReference type="ChEBI" id="CHEBI:30616"/>
        <dbReference type="ChEBI" id="CHEBI:83421"/>
        <dbReference type="ChEBI" id="CHEBI:456216"/>
        <dbReference type="EC" id="2.7.11.1"/>
    </reaction>
</comment>
<evidence type="ECO:0000256" key="7">
    <source>
        <dbReference type="ARBA" id="ARBA00047899"/>
    </source>
</evidence>
<dbReference type="GO" id="GO:0005634">
    <property type="term" value="C:nucleus"/>
    <property type="evidence" value="ECO:0007669"/>
    <property type="project" value="TreeGrafter"/>
</dbReference>
<evidence type="ECO:0000256" key="3">
    <source>
        <dbReference type="ARBA" id="ARBA00022679"/>
    </source>
</evidence>
<dbReference type="PROSITE" id="PS50011">
    <property type="entry name" value="PROTEIN_KINASE_DOM"/>
    <property type="match status" value="1"/>
</dbReference>
<reference evidence="10" key="1">
    <citation type="journal article" date="2020" name="Phytopathology">
        <title>Genome Sequence Resources of Colletotrichum truncatum, C. plurivorum, C. musicola, and C. sojae: Four Species Pathogenic to Soybean (Glycine max).</title>
        <authorList>
            <person name="Rogerio F."/>
            <person name="Boufleur T.R."/>
            <person name="Ciampi-Guillardi M."/>
            <person name="Sukno S.A."/>
            <person name="Thon M.R."/>
            <person name="Massola Junior N.S."/>
            <person name="Baroncelli R."/>
        </authorList>
    </citation>
    <scope>NUCLEOTIDE SEQUENCE</scope>
    <source>
        <strain evidence="10">LFN0074</strain>
    </source>
</reference>
<dbReference type="EMBL" id="WIGM01000061">
    <property type="protein sequence ID" value="KAF6842745.1"/>
    <property type="molecule type" value="Genomic_DNA"/>
</dbReference>
<dbReference type="Pfam" id="PF00069">
    <property type="entry name" value="Pkinase"/>
    <property type="match status" value="2"/>
</dbReference>
<dbReference type="GO" id="GO:0004674">
    <property type="term" value="F:protein serine/threonine kinase activity"/>
    <property type="evidence" value="ECO:0007669"/>
    <property type="project" value="UniProtKB-KW"/>
</dbReference>
<name>A0A8H6U7H3_9PEZI</name>
<keyword evidence="2" id="KW-0723">Serine/threonine-protein kinase</keyword>
<feature type="domain" description="Protein kinase" evidence="9">
    <location>
        <begin position="65"/>
        <end position="411"/>
    </location>
</feature>
<evidence type="ECO:0000256" key="5">
    <source>
        <dbReference type="ARBA" id="ARBA00022777"/>
    </source>
</evidence>
<dbReference type="GO" id="GO:0000245">
    <property type="term" value="P:spliceosomal complex assembly"/>
    <property type="evidence" value="ECO:0007669"/>
    <property type="project" value="TreeGrafter"/>
</dbReference>
<sequence length="419" mass="48297">MTSLLRRFGWPGRTLPGQAWKPLRFSNSEYPKVDSRDKMEEELLHHYKESDYFPALIGQVLRDRYQIVGKLGYGRFGTVWLARDLEGRRHVSLKLQLHSKAMDDYAGHEVAIHRRISRAEGEHPGRNLLRGLLDSFEVAGPDRSHSCLVYYPLWGDLQTFLRRNPIRRLPKEAVALVLHRLFLSLEFLHTNCQAIHTDIKARNIMWAMHVDDPELTRFDEDKQRDPSPRKTVKWQGRRTCLSRRLDFPQSVGQPVLCDFGTALVGDRKHLGTAQPDCYRAPEVIIQAPYSYEIDIWNVGCMVCDLYQGGKLFSDPGYEAYRSKAHLGEIIALLGPPPRSPIQQCARSHEWFTDAGDFRGDISQLDQSPLEDRVSGLEGEDREKFVAMMRKMLQWDPSKRASARELAQDEWILGHIGEPR</sequence>
<dbReference type="PANTHER" id="PTHR47634">
    <property type="entry name" value="PROTEIN KINASE DOMAIN-CONTAINING PROTEIN-RELATED"/>
    <property type="match status" value="1"/>
</dbReference>
<dbReference type="GO" id="GO:0050684">
    <property type="term" value="P:regulation of mRNA processing"/>
    <property type="evidence" value="ECO:0007669"/>
    <property type="project" value="TreeGrafter"/>
</dbReference>
<dbReference type="OrthoDB" id="5979581at2759"/>
<dbReference type="InterPro" id="IPR011009">
    <property type="entry name" value="Kinase-like_dom_sf"/>
</dbReference>
<keyword evidence="4" id="KW-0547">Nucleotide-binding</keyword>
<evidence type="ECO:0000256" key="6">
    <source>
        <dbReference type="ARBA" id="ARBA00022840"/>
    </source>
</evidence>
<dbReference type="InterPro" id="IPR051334">
    <property type="entry name" value="SRPK"/>
</dbReference>
<proteinExistence type="predicted"/>
<dbReference type="SMART" id="SM00220">
    <property type="entry name" value="S_TKc"/>
    <property type="match status" value="1"/>
</dbReference>
<gene>
    <name evidence="10" type="ORF">CMUS01_02806</name>
</gene>
<keyword evidence="11" id="KW-1185">Reference proteome</keyword>
<keyword evidence="5 10" id="KW-0418">Kinase</keyword>
<protein>
    <recommendedName>
        <fullName evidence="1">non-specific serine/threonine protein kinase</fullName>
        <ecNumber evidence="1">2.7.11.1</ecNumber>
    </recommendedName>
</protein>
<dbReference type="GO" id="GO:0005524">
    <property type="term" value="F:ATP binding"/>
    <property type="evidence" value="ECO:0007669"/>
    <property type="project" value="UniProtKB-KW"/>
</dbReference>
<evidence type="ECO:0000313" key="11">
    <source>
        <dbReference type="Proteomes" id="UP000639643"/>
    </source>
</evidence>